<keyword evidence="3 8" id="KW-0812">Transmembrane</keyword>
<sequence>MQGGSVIIDPFGNWKMNTANNEAFLLQAVTNALYFHDIDITPILRFLPFHMDYYDVIHQPVTHVEARYFYRIPTTGVGKFENQFLTPFSIGVWWCVFGILLMCALGLLISAALEGRPQSTAYAVFSVVALTCQQYFEDASDAVVRRNTIARKLTILITGLSCLLMYNYYTSSVVSWLLNGPPPSINTLWELLDSPLQPAFEDVGYTQSWLQLSDYYYNKKNSDAENVLKKRIKKKGNIILTSPAEGIEMVKRGAEQSQQRQNVKEAHPELWLSEEQPQPSSSSQLVVYWGQSSCFWRKEKKKKEEIKKSEYLEIKKRQKNLRKPQNIKL</sequence>
<keyword evidence="7" id="KW-0325">Glycoprotein</keyword>
<dbReference type="GO" id="GO:0005886">
    <property type="term" value="C:plasma membrane"/>
    <property type="evidence" value="ECO:0007669"/>
    <property type="project" value="UniProtKB-SubCell"/>
</dbReference>
<evidence type="ECO:0000256" key="3">
    <source>
        <dbReference type="ARBA" id="ARBA00022692"/>
    </source>
</evidence>
<keyword evidence="10" id="KW-1185">Reference proteome</keyword>
<evidence type="ECO:0000313" key="10">
    <source>
        <dbReference type="Proteomes" id="UP000324832"/>
    </source>
</evidence>
<evidence type="ECO:0000256" key="6">
    <source>
        <dbReference type="ARBA" id="ARBA00023170"/>
    </source>
</evidence>
<proteinExistence type="predicted"/>
<evidence type="ECO:0000256" key="4">
    <source>
        <dbReference type="ARBA" id="ARBA00022989"/>
    </source>
</evidence>
<evidence type="ECO:0000256" key="8">
    <source>
        <dbReference type="SAM" id="Phobius"/>
    </source>
</evidence>
<protein>
    <recommendedName>
        <fullName evidence="11">Ionotropic glutamate receptor C-terminal domain-containing protein</fullName>
    </recommendedName>
</protein>
<dbReference type="AlphaFoldDB" id="A0A5E4Q3L9"/>
<keyword evidence="6" id="KW-0675">Receptor</keyword>
<dbReference type="PANTHER" id="PTHR42643">
    <property type="entry name" value="IONOTROPIC RECEPTOR 20A-RELATED"/>
    <property type="match status" value="1"/>
</dbReference>
<accession>A0A5E4Q3L9</accession>
<reference evidence="9 10" key="1">
    <citation type="submission" date="2017-07" db="EMBL/GenBank/DDBJ databases">
        <authorList>
            <person name="Talla V."/>
            <person name="Backstrom N."/>
        </authorList>
    </citation>
    <scope>NUCLEOTIDE SEQUENCE [LARGE SCALE GENOMIC DNA]</scope>
</reference>
<organism evidence="9 10">
    <name type="scientific">Leptidea sinapis</name>
    <dbReference type="NCBI Taxonomy" id="189913"/>
    <lineage>
        <taxon>Eukaryota</taxon>
        <taxon>Metazoa</taxon>
        <taxon>Ecdysozoa</taxon>
        <taxon>Arthropoda</taxon>
        <taxon>Hexapoda</taxon>
        <taxon>Insecta</taxon>
        <taxon>Pterygota</taxon>
        <taxon>Neoptera</taxon>
        <taxon>Endopterygota</taxon>
        <taxon>Lepidoptera</taxon>
        <taxon>Glossata</taxon>
        <taxon>Ditrysia</taxon>
        <taxon>Papilionoidea</taxon>
        <taxon>Pieridae</taxon>
        <taxon>Dismorphiinae</taxon>
        <taxon>Leptidea</taxon>
    </lineage>
</organism>
<name>A0A5E4Q3L9_9NEOP</name>
<evidence type="ECO:0000313" key="9">
    <source>
        <dbReference type="EMBL" id="VVC92822.1"/>
    </source>
</evidence>
<evidence type="ECO:0000256" key="2">
    <source>
        <dbReference type="ARBA" id="ARBA00022475"/>
    </source>
</evidence>
<evidence type="ECO:0008006" key="11">
    <source>
        <dbReference type="Google" id="ProtNLM"/>
    </source>
</evidence>
<comment type="subcellular location">
    <subcellularLocation>
        <location evidence="1">Cell membrane</location>
        <topology evidence="1">Multi-pass membrane protein</topology>
    </subcellularLocation>
</comment>
<feature type="transmembrane region" description="Helical" evidence="8">
    <location>
        <begin position="149"/>
        <end position="169"/>
    </location>
</feature>
<dbReference type="EMBL" id="FZQP02001437">
    <property type="protein sequence ID" value="VVC92822.1"/>
    <property type="molecule type" value="Genomic_DNA"/>
</dbReference>
<keyword evidence="5 8" id="KW-0472">Membrane</keyword>
<gene>
    <name evidence="9" type="ORF">LSINAPIS_LOCUS5176</name>
</gene>
<dbReference type="Proteomes" id="UP000324832">
    <property type="component" value="Unassembled WGS sequence"/>
</dbReference>
<keyword evidence="4 8" id="KW-1133">Transmembrane helix</keyword>
<evidence type="ECO:0000256" key="7">
    <source>
        <dbReference type="ARBA" id="ARBA00023180"/>
    </source>
</evidence>
<feature type="transmembrane region" description="Helical" evidence="8">
    <location>
        <begin position="92"/>
        <end position="113"/>
    </location>
</feature>
<dbReference type="PANTHER" id="PTHR42643:SF30">
    <property type="entry name" value="IONOTROPIC RECEPTOR 40A-RELATED"/>
    <property type="match status" value="1"/>
</dbReference>
<dbReference type="InterPro" id="IPR052192">
    <property type="entry name" value="Insect_Ionotropic_Sensory_Rcpt"/>
</dbReference>
<evidence type="ECO:0000256" key="5">
    <source>
        <dbReference type="ARBA" id="ARBA00023136"/>
    </source>
</evidence>
<keyword evidence="2" id="KW-1003">Cell membrane</keyword>
<evidence type="ECO:0000256" key="1">
    <source>
        <dbReference type="ARBA" id="ARBA00004651"/>
    </source>
</evidence>